<reference evidence="2" key="1">
    <citation type="journal article" date="2014" name="Front. Microbiol.">
        <title>High frequency of phylogenetically diverse reductive dehalogenase-homologous genes in deep subseafloor sedimentary metagenomes.</title>
        <authorList>
            <person name="Kawai M."/>
            <person name="Futagami T."/>
            <person name="Toyoda A."/>
            <person name="Takaki Y."/>
            <person name="Nishi S."/>
            <person name="Hori S."/>
            <person name="Arai W."/>
            <person name="Tsubouchi T."/>
            <person name="Morono Y."/>
            <person name="Uchiyama I."/>
            <person name="Ito T."/>
            <person name="Fujiyama A."/>
            <person name="Inagaki F."/>
            <person name="Takami H."/>
        </authorList>
    </citation>
    <scope>NUCLEOTIDE SEQUENCE</scope>
    <source>
        <strain evidence="2">Expedition CK06-06</strain>
    </source>
</reference>
<name>X1TMU4_9ZZZZ</name>
<evidence type="ECO:0000256" key="1">
    <source>
        <dbReference type="SAM" id="MobiDB-lite"/>
    </source>
</evidence>
<evidence type="ECO:0000313" key="2">
    <source>
        <dbReference type="EMBL" id="GAI92686.1"/>
    </source>
</evidence>
<organism evidence="2">
    <name type="scientific">marine sediment metagenome</name>
    <dbReference type="NCBI Taxonomy" id="412755"/>
    <lineage>
        <taxon>unclassified sequences</taxon>
        <taxon>metagenomes</taxon>
        <taxon>ecological metagenomes</taxon>
    </lineage>
</organism>
<gene>
    <name evidence="2" type="ORF">S12H4_40393</name>
</gene>
<dbReference type="EMBL" id="BARW01024504">
    <property type="protein sequence ID" value="GAI92686.1"/>
    <property type="molecule type" value="Genomic_DNA"/>
</dbReference>
<accession>X1TMU4</accession>
<sequence length="42" mass="5031">MKQDYQGYLEKSTYDQNPQELKAMDRELIQKKDISQGKEKHS</sequence>
<comment type="caution">
    <text evidence="2">The sequence shown here is derived from an EMBL/GenBank/DDBJ whole genome shotgun (WGS) entry which is preliminary data.</text>
</comment>
<protein>
    <submittedName>
        <fullName evidence="2">Uncharacterized protein</fullName>
    </submittedName>
</protein>
<proteinExistence type="predicted"/>
<dbReference type="AlphaFoldDB" id="X1TMU4"/>
<feature type="region of interest" description="Disordered" evidence="1">
    <location>
        <begin position="1"/>
        <end position="20"/>
    </location>
</feature>